<dbReference type="InterPro" id="IPR003599">
    <property type="entry name" value="Ig_sub"/>
</dbReference>
<dbReference type="InterPro" id="IPR013098">
    <property type="entry name" value="Ig_I-set"/>
</dbReference>
<dbReference type="InterPro" id="IPR036179">
    <property type="entry name" value="Ig-like_dom_sf"/>
</dbReference>
<comment type="subcellular location">
    <subcellularLocation>
        <location evidence="1">Membrane</location>
        <topology evidence="1">Single-pass membrane protein</topology>
    </subcellularLocation>
</comment>
<proteinExistence type="inferred from homology"/>
<evidence type="ECO:0000256" key="9">
    <source>
        <dbReference type="ARBA" id="ARBA00022989"/>
    </source>
</evidence>
<keyword evidence="13" id="KW-0325">Glycoprotein</keyword>
<dbReference type="Pfam" id="PF00041">
    <property type="entry name" value="fn3"/>
    <property type="match status" value="4"/>
</dbReference>
<dbReference type="PANTHER" id="PTHR13817:SF166">
    <property type="entry name" value="NEURONAL IGCAM-RELATED"/>
    <property type="match status" value="1"/>
</dbReference>
<feature type="domain" description="Fibronectin type-III" evidence="17">
    <location>
        <begin position="411"/>
        <end position="507"/>
    </location>
</feature>
<dbReference type="InterPro" id="IPR003598">
    <property type="entry name" value="Ig_sub2"/>
</dbReference>
<dbReference type="SMART" id="SM00408">
    <property type="entry name" value="IGc2"/>
    <property type="match status" value="3"/>
</dbReference>
<evidence type="ECO:0000313" key="19">
    <source>
        <dbReference type="WBParaSite" id="EN70_9534"/>
    </source>
</evidence>
<dbReference type="eggNOG" id="KOG4228">
    <property type="taxonomic scope" value="Eukaryota"/>
</dbReference>
<feature type="domain" description="Fibronectin type-III" evidence="17">
    <location>
        <begin position="313"/>
        <end position="406"/>
    </location>
</feature>
<dbReference type="CDD" id="cd00063">
    <property type="entry name" value="FN3"/>
    <property type="match status" value="4"/>
</dbReference>
<dbReference type="InterPro" id="IPR013783">
    <property type="entry name" value="Ig-like_fold"/>
</dbReference>
<keyword evidence="7" id="KW-0378">Hydrolase</keyword>
<accession>A0A1I7W4E1</accession>
<evidence type="ECO:0000313" key="18">
    <source>
        <dbReference type="Proteomes" id="UP000095285"/>
    </source>
</evidence>
<dbReference type="PROSITE" id="PS50853">
    <property type="entry name" value="FN3"/>
    <property type="match status" value="4"/>
</dbReference>
<evidence type="ECO:0000256" key="12">
    <source>
        <dbReference type="ARBA" id="ARBA00023170"/>
    </source>
</evidence>
<dbReference type="FunFam" id="2.60.40.10:FF:000010">
    <property type="entry name" value="receptor-type tyrosine-protein phosphatase delta isoform X1"/>
    <property type="match status" value="1"/>
</dbReference>
<feature type="domain" description="Ig-like" evidence="16">
    <location>
        <begin position="123"/>
        <end position="212"/>
    </location>
</feature>
<dbReference type="FunFam" id="2.60.40.10:FF:000036">
    <property type="entry name" value="receptor-type tyrosine-protein phosphatase delta isoform X1"/>
    <property type="match status" value="1"/>
</dbReference>
<evidence type="ECO:0000256" key="2">
    <source>
        <dbReference type="ARBA" id="ARBA00010504"/>
    </source>
</evidence>
<keyword evidence="12" id="KW-0675">Receptor</keyword>
<feature type="domain" description="Ig-like" evidence="16">
    <location>
        <begin position="21"/>
        <end position="111"/>
    </location>
</feature>
<dbReference type="SMART" id="SM00060">
    <property type="entry name" value="FN3"/>
    <property type="match status" value="4"/>
</dbReference>
<evidence type="ECO:0000256" key="11">
    <source>
        <dbReference type="ARBA" id="ARBA00023157"/>
    </source>
</evidence>
<evidence type="ECO:0000256" key="3">
    <source>
        <dbReference type="ARBA" id="ARBA00013064"/>
    </source>
</evidence>
<dbReference type="FunFam" id="2.60.40.10:FF:000032">
    <property type="entry name" value="palladin isoform X1"/>
    <property type="match status" value="1"/>
</dbReference>
<evidence type="ECO:0000256" key="5">
    <source>
        <dbReference type="ARBA" id="ARBA00022729"/>
    </source>
</evidence>
<comment type="catalytic activity">
    <reaction evidence="15">
        <text>O-phospho-L-tyrosyl-[protein] + H2O = L-tyrosyl-[protein] + phosphate</text>
        <dbReference type="Rhea" id="RHEA:10684"/>
        <dbReference type="Rhea" id="RHEA-COMP:10136"/>
        <dbReference type="Rhea" id="RHEA-COMP:20101"/>
        <dbReference type="ChEBI" id="CHEBI:15377"/>
        <dbReference type="ChEBI" id="CHEBI:43474"/>
        <dbReference type="ChEBI" id="CHEBI:46858"/>
        <dbReference type="ChEBI" id="CHEBI:61978"/>
        <dbReference type="EC" id="3.1.3.48"/>
    </reaction>
</comment>
<keyword evidence="10" id="KW-0472">Membrane</keyword>
<keyword evidence="5" id="KW-0732">Signal</keyword>
<dbReference type="InterPro" id="IPR007110">
    <property type="entry name" value="Ig-like_dom"/>
</dbReference>
<protein>
    <recommendedName>
        <fullName evidence="3">protein-tyrosine-phosphatase</fullName>
        <ecNumber evidence="3">3.1.3.48</ecNumber>
    </recommendedName>
</protein>
<dbReference type="Pfam" id="PF13927">
    <property type="entry name" value="Ig_3"/>
    <property type="match status" value="2"/>
</dbReference>
<evidence type="ECO:0000256" key="1">
    <source>
        <dbReference type="ARBA" id="ARBA00004167"/>
    </source>
</evidence>
<feature type="domain" description="Fibronectin type-III" evidence="17">
    <location>
        <begin position="509"/>
        <end position="599"/>
    </location>
</feature>
<sequence length="750" mass="83436">MIKDGRIMVTIIGCKKGLHSAKLIIRPDSSTVAADTRVSFFCRADGNPLPTVVWKKNGLSISDLRYSTKTLSNGLSTLRIEPVKLTDANSTISCTADNGIGNPVIADATLTVLPPGELPAGFPVIEAHPVLKSVEQGRTAHVSCRVRGDPRPKVLWLRDLMPVDIRSNTRYSVSTLGNPGALMIQQAKEEDQGKYECVARNTHGVTHSRAAHLYVKVRRVPPYFSYKLERLYKIAPGGALNLTCVAVGYPMPRVFWKKSDDTYLNDPQAAPIGRNVLTLTKIEKTENYTCVAVSKLGNIEVMTTVEVKSLPPAPQNLRVSDVTSNSVRVSWDPVHIEEEPVKKYIIKYRQKYDEGSFMQKEVSANVTTTVITELEPYQLYEITISSVNMIGHGIASLPKEVQTDETAPSSSPQKVQARALSRTSILVRWEPPKKPNGLITGYIIHYTNLEPTAPYSLWKMQETKSDELIATITNLEFESIYYIHVQAKNAKGLSPMSKLATVFTRQGSQPTGLTAKVLDSHRIQLIWDKPLHSYNIIGYLIHFNASTGNSRELTLTIPIERHIIDGLLPDTFYSFRVAARSARGIGAFCTDVTVKTYPNVPTVSPKIIMLKALSSESLFIHWKAPLIEYHQGKIRNYLIRWRPVLASNEADHSKIWQSDEDEEELLSGKGEKGEKRWLEIIHDTTLGNSAIIKGLIPHTIYEVSIAAGTDLGYGPASEPEKAKTEEDGLYCFAVLQFCMHAFDHFLDGIE</sequence>
<keyword evidence="4" id="KW-0812">Transmembrane</keyword>
<dbReference type="SMART" id="SM00409">
    <property type="entry name" value="IG"/>
    <property type="match status" value="3"/>
</dbReference>
<dbReference type="Pfam" id="PF07679">
    <property type="entry name" value="I-set"/>
    <property type="match status" value="1"/>
</dbReference>
<dbReference type="Gene3D" id="2.60.40.10">
    <property type="entry name" value="Immunoglobulins"/>
    <property type="match status" value="7"/>
</dbReference>
<keyword evidence="14" id="KW-0393">Immunoglobulin domain</keyword>
<keyword evidence="8" id="KW-0904">Protein phosphatase</keyword>
<evidence type="ECO:0000256" key="14">
    <source>
        <dbReference type="ARBA" id="ARBA00023319"/>
    </source>
</evidence>
<dbReference type="PROSITE" id="PS50835">
    <property type="entry name" value="IG_LIKE"/>
    <property type="match status" value="3"/>
</dbReference>
<dbReference type="InterPro" id="IPR003961">
    <property type="entry name" value="FN3_dom"/>
</dbReference>
<comment type="similarity">
    <text evidence="2">Belongs to the protein-tyrosine phosphatase family. Receptor class 2A subfamily.</text>
</comment>
<evidence type="ECO:0000259" key="17">
    <source>
        <dbReference type="PROSITE" id="PS50853"/>
    </source>
</evidence>
<dbReference type="STRING" id="7209.A0A1I7W4E1"/>
<evidence type="ECO:0000256" key="7">
    <source>
        <dbReference type="ARBA" id="ARBA00022801"/>
    </source>
</evidence>
<evidence type="ECO:0000256" key="4">
    <source>
        <dbReference type="ARBA" id="ARBA00022692"/>
    </source>
</evidence>
<reference evidence="19" key="2">
    <citation type="submission" date="2016-11" db="UniProtKB">
        <authorList>
            <consortium name="WormBaseParasite"/>
        </authorList>
    </citation>
    <scope>IDENTIFICATION</scope>
</reference>
<feature type="domain" description="Fibronectin type-III" evidence="17">
    <location>
        <begin position="604"/>
        <end position="727"/>
    </location>
</feature>
<keyword evidence="9" id="KW-1133">Transmembrane helix</keyword>
<dbReference type="SUPFAM" id="SSF49265">
    <property type="entry name" value="Fibronectin type III"/>
    <property type="match status" value="2"/>
</dbReference>
<dbReference type="EC" id="3.1.3.48" evidence="3"/>
<evidence type="ECO:0000256" key="15">
    <source>
        <dbReference type="ARBA" id="ARBA00051722"/>
    </source>
</evidence>
<reference evidence="18" key="1">
    <citation type="submission" date="2012-04" db="EMBL/GenBank/DDBJ databases">
        <title>The Genome Sequence of Loa loa.</title>
        <authorList>
            <consortium name="The Broad Institute Genome Sequencing Platform"/>
            <consortium name="Broad Institute Genome Sequencing Center for Infectious Disease"/>
            <person name="Nutman T.B."/>
            <person name="Fink D.L."/>
            <person name="Russ C."/>
            <person name="Young S."/>
            <person name="Zeng Q."/>
            <person name="Gargeya S."/>
            <person name="Alvarado L."/>
            <person name="Berlin A."/>
            <person name="Chapman S.B."/>
            <person name="Chen Z."/>
            <person name="Freedman E."/>
            <person name="Gellesch M."/>
            <person name="Goldberg J."/>
            <person name="Griggs A."/>
            <person name="Gujja S."/>
            <person name="Heilman E.R."/>
            <person name="Heiman D."/>
            <person name="Howarth C."/>
            <person name="Mehta T."/>
            <person name="Neiman D."/>
            <person name="Pearson M."/>
            <person name="Roberts A."/>
            <person name="Saif S."/>
            <person name="Shea T."/>
            <person name="Shenoy N."/>
            <person name="Sisk P."/>
            <person name="Stolte C."/>
            <person name="Sykes S."/>
            <person name="White J."/>
            <person name="Yandava C."/>
            <person name="Haas B."/>
            <person name="Henn M.R."/>
            <person name="Nusbaum C."/>
            <person name="Birren B."/>
        </authorList>
    </citation>
    <scope>NUCLEOTIDE SEQUENCE [LARGE SCALE GENOMIC DNA]</scope>
</reference>
<evidence type="ECO:0000256" key="6">
    <source>
        <dbReference type="ARBA" id="ARBA00022737"/>
    </source>
</evidence>
<dbReference type="SUPFAM" id="SSF48726">
    <property type="entry name" value="Immunoglobulin"/>
    <property type="match status" value="3"/>
</dbReference>
<name>A0A1I7W4E1_LOALO</name>
<dbReference type="InterPro" id="IPR036116">
    <property type="entry name" value="FN3_sf"/>
</dbReference>
<dbReference type="InterPro" id="IPR050964">
    <property type="entry name" value="Striated_Muscle_Regulatory"/>
</dbReference>
<evidence type="ECO:0000256" key="13">
    <source>
        <dbReference type="ARBA" id="ARBA00023180"/>
    </source>
</evidence>
<evidence type="ECO:0000256" key="8">
    <source>
        <dbReference type="ARBA" id="ARBA00022912"/>
    </source>
</evidence>
<dbReference type="WBParaSite" id="EN70_9534">
    <property type="protein sequence ID" value="EN70_9534"/>
    <property type="gene ID" value="EN70_9534"/>
</dbReference>
<dbReference type="GO" id="GO:0004725">
    <property type="term" value="F:protein tyrosine phosphatase activity"/>
    <property type="evidence" value="ECO:0007669"/>
    <property type="project" value="UniProtKB-EC"/>
</dbReference>
<dbReference type="Proteomes" id="UP000095285">
    <property type="component" value="Unassembled WGS sequence"/>
</dbReference>
<feature type="domain" description="Ig-like" evidence="16">
    <location>
        <begin position="222"/>
        <end position="306"/>
    </location>
</feature>
<evidence type="ECO:0000256" key="10">
    <source>
        <dbReference type="ARBA" id="ARBA00023136"/>
    </source>
</evidence>
<keyword evidence="11" id="KW-1015">Disulfide bond</keyword>
<organism evidence="18 19">
    <name type="scientific">Loa loa</name>
    <name type="common">Eye worm</name>
    <name type="synonym">Filaria loa</name>
    <dbReference type="NCBI Taxonomy" id="7209"/>
    <lineage>
        <taxon>Eukaryota</taxon>
        <taxon>Metazoa</taxon>
        <taxon>Ecdysozoa</taxon>
        <taxon>Nematoda</taxon>
        <taxon>Chromadorea</taxon>
        <taxon>Rhabditida</taxon>
        <taxon>Spirurina</taxon>
        <taxon>Spiruromorpha</taxon>
        <taxon>Filarioidea</taxon>
        <taxon>Onchocercidae</taxon>
        <taxon>Loa</taxon>
    </lineage>
</organism>
<dbReference type="PANTHER" id="PTHR13817">
    <property type="entry name" value="TITIN"/>
    <property type="match status" value="1"/>
</dbReference>
<keyword evidence="18" id="KW-1185">Reference proteome</keyword>
<dbReference type="AlphaFoldDB" id="A0A1I7W4E1"/>
<keyword evidence="6" id="KW-0677">Repeat</keyword>
<dbReference type="GO" id="GO:0016020">
    <property type="term" value="C:membrane"/>
    <property type="evidence" value="ECO:0007669"/>
    <property type="project" value="UniProtKB-SubCell"/>
</dbReference>
<evidence type="ECO:0000259" key="16">
    <source>
        <dbReference type="PROSITE" id="PS50835"/>
    </source>
</evidence>